<feature type="transmembrane region" description="Helical" evidence="1">
    <location>
        <begin position="398"/>
        <end position="420"/>
    </location>
</feature>
<dbReference type="PANTHER" id="PTHR13304:SF0">
    <property type="entry name" value="GLYCOSYLPHOSPHATIDYLINOSITOL ANCHOR ATTACHMENT 1 PROTEIN"/>
    <property type="match status" value="1"/>
</dbReference>
<evidence type="ECO:0000256" key="1">
    <source>
        <dbReference type="SAM" id="Phobius"/>
    </source>
</evidence>
<keyword evidence="3" id="KW-1185">Reference proteome</keyword>
<accession>A0A1E4T217</accession>
<gene>
    <name evidence="2" type="ORF">CANARDRAFT_197423</name>
</gene>
<feature type="transmembrane region" description="Helical" evidence="1">
    <location>
        <begin position="316"/>
        <end position="337"/>
    </location>
</feature>
<dbReference type="Pfam" id="PF04114">
    <property type="entry name" value="Gaa1"/>
    <property type="match status" value="1"/>
</dbReference>
<dbReference type="EMBL" id="KV453851">
    <property type="protein sequence ID" value="ODV85799.1"/>
    <property type="molecule type" value="Genomic_DNA"/>
</dbReference>
<evidence type="ECO:0000313" key="3">
    <source>
        <dbReference type="Proteomes" id="UP000094801"/>
    </source>
</evidence>
<protein>
    <recommendedName>
        <fullName evidence="4">GPI transamidase component GAA1</fullName>
    </recommendedName>
</protein>
<dbReference type="InterPro" id="IPR007246">
    <property type="entry name" value="Gaa1"/>
</dbReference>
<feature type="transmembrane region" description="Helical" evidence="1">
    <location>
        <begin position="358"/>
        <end position="386"/>
    </location>
</feature>
<dbReference type="STRING" id="983967.A0A1E4T217"/>
<dbReference type="OrthoDB" id="445301at2759"/>
<dbReference type="GO" id="GO:0016255">
    <property type="term" value="P:attachment of GPI anchor to protein"/>
    <property type="evidence" value="ECO:0007669"/>
    <property type="project" value="TreeGrafter"/>
</dbReference>
<sequence length="605" mass="68268">MPSQAYSFFRESEWNFVRGYRDEIIDHINDSMEDRNNMIGSWLSEVGYKVSRFEAIPPFSNKASNGTENQLVTYGIYHAPKGDDTEAMVLVAPWKTLDGENNINGLALSMGLARYFNRLSIWSKNIIVVFPENGQDTLRSWVDAYHSNLDQTGGSIESAVILEFASDTDGLDYIELNYAGVNGQLPNLDLINCAVMISEHEGFKVSVHNTPLGQLWANDYFSRITTLLKGIYGMATAGLLHGVNGGGGNGCEAFSGWNVQTITIIAKGTSGKDITTLGRVLEAVFRSVNNLLEKFHQSFFFYLLLAPRQFVSIGNYLPAAVLTATSFAVASLSSLMTNNNINNPSTKFNIKVVKLDNLPLISGLLVFMLVTFTMIVFGLFMIYLFSNKIQYDELSEDIYLKITYGLIAANIGSIFTPYLTRLFKYKSSATLSQFVRILNSFSLFYLTFSFIALMVLHFSLSFLISIVALPLTFVKYGPLKRTTTKNVLWLFLSSPFTWLFLLGLFNKLDFQLDVLRNLIQYFEFPLLVKEFNEKVLTVDLTDKELWMGPVDLLYGLVTGYVRLQNWTWLFVTFAWLPVWFCTLIVSCINVETSDVVESDLDKKDQ</sequence>
<proteinExistence type="predicted"/>
<evidence type="ECO:0008006" key="4">
    <source>
        <dbReference type="Google" id="ProtNLM"/>
    </source>
</evidence>
<evidence type="ECO:0000313" key="2">
    <source>
        <dbReference type="EMBL" id="ODV85799.1"/>
    </source>
</evidence>
<feature type="transmembrane region" description="Helical" evidence="1">
    <location>
        <begin position="487"/>
        <end position="506"/>
    </location>
</feature>
<dbReference type="PANTHER" id="PTHR13304">
    <property type="entry name" value="GLYCOSYLPHOSPHATIDYLINOSITOL ANCHOR ATTACHMENT 1 PROTEIN"/>
    <property type="match status" value="1"/>
</dbReference>
<keyword evidence="1" id="KW-0472">Membrane</keyword>
<dbReference type="AlphaFoldDB" id="A0A1E4T217"/>
<keyword evidence="1" id="KW-1133">Transmembrane helix</keyword>
<reference evidence="3" key="1">
    <citation type="submission" date="2016-04" db="EMBL/GenBank/DDBJ databases">
        <title>Comparative genomics of biotechnologically important yeasts.</title>
        <authorList>
            <consortium name="DOE Joint Genome Institute"/>
            <person name="Riley R."/>
            <person name="Haridas S."/>
            <person name="Wolfe K.H."/>
            <person name="Lopes M.R."/>
            <person name="Hittinger C.T."/>
            <person name="Goker M."/>
            <person name="Salamov A."/>
            <person name="Wisecaver J."/>
            <person name="Long T.M."/>
            <person name="Aerts A.L."/>
            <person name="Barry K."/>
            <person name="Choi C."/>
            <person name="Clum A."/>
            <person name="Coughlan A.Y."/>
            <person name="Deshpande S."/>
            <person name="Douglass A.P."/>
            <person name="Hanson S.J."/>
            <person name="Klenk H.-P."/>
            <person name="Labutti K."/>
            <person name="Lapidus A."/>
            <person name="Lindquist E."/>
            <person name="Lipzen A."/>
            <person name="Meier-Kolthoff J.P."/>
            <person name="Ohm R.A."/>
            <person name="Otillar R.P."/>
            <person name="Pangilinan J."/>
            <person name="Peng Y."/>
            <person name="Rokas A."/>
            <person name="Rosa C.A."/>
            <person name="Scheuner C."/>
            <person name="Sibirny A.A."/>
            <person name="Slot J.C."/>
            <person name="Stielow J.B."/>
            <person name="Sun H."/>
            <person name="Kurtzman C.P."/>
            <person name="Blackwell M."/>
            <person name="Grigoriev I.V."/>
            <person name="Jeffries T.W."/>
        </authorList>
    </citation>
    <scope>NUCLEOTIDE SEQUENCE [LARGE SCALE GENOMIC DNA]</scope>
    <source>
        <strain evidence="3">NRRL YB-2248</strain>
    </source>
</reference>
<name>A0A1E4T217_9ASCO</name>
<dbReference type="GO" id="GO:0042765">
    <property type="term" value="C:GPI-anchor transamidase complex"/>
    <property type="evidence" value="ECO:0007669"/>
    <property type="project" value="InterPro"/>
</dbReference>
<dbReference type="Proteomes" id="UP000094801">
    <property type="component" value="Unassembled WGS sequence"/>
</dbReference>
<keyword evidence="1" id="KW-0812">Transmembrane</keyword>
<feature type="transmembrane region" description="Helical" evidence="1">
    <location>
        <begin position="441"/>
        <end position="467"/>
    </location>
</feature>
<feature type="transmembrane region" description="Helical" evidence="1">
    <location>
        <begin position="566"/>
        <end position="585"/>
    </location>
</feature>
<organism evidence="2 3">
    <name type="scientific">[Candida] arabinofermentans NRRL YB-2248</name>
    <dbReference type="NCBI Taxonomy" id="983967"/>
    <lineage>
        <taxon>Eukaryota</taxon>
        <taxon>Fungi</taxon>
        <taxon>Dikarya</taxon>
        <taxon>Ascomycota</taxon>
        <taxon>Saccharomycotina</taxon>
        <taxon>Pichiomycetes</taxon>
        <taxon>Pichiales</taxon>
        <taxon>Pichiaceae</taxon>
        <taxon>Ogataea</taxon>
        <taxon>Ogataea/Candida clade</taxon>
    </lineage>
</organism>